<comment type="caution">
    <text evidence="2">The sequence shown here is derived from an EMBL/GenBank/DDBJ whole genome shotgun (WGS) entry which is preliminary data.</text>
</comment>
<dbReference type="AlphaFoldDB" id="A0A2V0PPB3"/>
<accession>A0A2V0PPB3</accession>
<evidence type="ECO:0000313" key="2">
    <source>
        <dbReference type="EMBL" id="GBF99297.1"/>
    </source>
</evidence>
<reference evidence="2 3" key="1">
    <citation type="journal article" date="2018" name="Sci. Rep.">
        <title>Raphidocelis subcapitata (=Pseudokirchneriella subcapitata) provides an insight into genome evolution and environmental adaptations in the Sphaeropleales.</title>
        <authorList>
            <person name="Suzuki S."/>
            <person name="Yamaguchi H."/>
            <person name="Nakajima N."/>
            <person name="Kawachi M."/>
        </authorList>
    </citation>
    <scope>NUCLEOTIDE SEQUENCE [LARGE SCALE GENOMIC DNA]</scope>
    <source>
        <strain evidence="2 3">NIES-35</strain>
    </source>
</reference>
<evidence type="ECO:0000256" key="1">
    <source>
        <dbReference type="SAM" id="MobiDB-lite"/>
    </source>
</evidence>
<name>A0A2V0PPB3_9CHLO</name>
<feature type="compositionally biased region" description="Polar residues" evidence="1">
    <location>
        <begin position="198"/>
        <end position="207"/>
    </location>
</feature>
<dbReference type="InParanoid" id="A0A2V0PPB3"/>
<proteinExistence type="predicted"/>
<gene>
    <name evidence="2" type="ORF">Rsub_12078</name>
</gene>
<keyword evidence="3" id="KW-1185">Reference proteome</keyword>
<evidence type="ECO:0000313" key="3">
    <source>
        <dbReference type="Proteomes" id="UP000247498"/>
    </source>
</evidence>
<organism evidence="2 3">
    <name type="scientific">Raphidocelis subcapitata</name>
    <dbReference type="NCBI Taxonomy" id="307507"/>
    <lineage>
        <taxon>Eukaryota</taxon>
        <taxon>Viridiplantae</taxon>
        <taxon>Chlorophyta</taxon>
        <taxon>core chlorophytes</taxon>
        <taxon>Chlorophyceae</taxon>
        <taxon>CS clade</taxon>
        <taxon>Sphaeropleales</taxon>
        <taxon>Selenastraceae</taxon>
        <taxon>Raphidocelis</taxon>
    </lineage>
</organism>
<dbReference type="Proteomes" id="UP000247498">
    <property type="component" value="Unassembled WGS sequence"/>
</dbReference>
<protein>
    <submittedName>
        <fullName evidence="2">Uncharacterized protein</fullName>
    </submittedName>
</protein>
<feature type="region of interest" description="Disordered" evidence="1">
    <location>
        <begin position="147"/>
        <end position="207"/>
    </location>
</feature>
<sequence>MPLFLGVRSVVPKRKTKGKAAAMAKASVRSAAAKPTPGARFSVMTFLPRSIRSRLLVARTTKPAAAAPAPKPASGWTVGSWLGGAAAALSSVVHRPGKPRAADAAGAVVRSESPTLYLDARGAAHLGTGKGDDRTLYKQAIREMQAAGGKRVSAPLGDKHREPDMAATRRAARASFQREPRVQRQGKRAPKGGRLLASRQQFQPAQR</sequence>
<dbReference type="EMBL" id="BDRX01000153">
    <property type="protein sequence ID" value="GBF99297.1"/>
    <property type="molecule type" value="Genomic_DNA"/>
</dbReference>